<dbReference type="HOGENOM" id="CLU_1244802_0_0_7"/>
<evidence type="ECO:0000313" key="2">
    <source>
        <dbReference type="Proteomes" id="UP000008721"/>
    </source>
</evidence>
<protein>
    <recommendedName>
        <fullName evidence="3">TonB C-terminal domain-containing protein</fullName>
    </recommendedName>
</protein>
<gene>
    <name evidence="1" type="ordered locus">Sulku_1556</name>
</gene>
<evidence type="ECO:0008006" key="3">
    <source>
        <dbReference type="Google" id="ProtNLM"/>
    </source>
</evidence>
<dbReference type="EMBL" id="CP002355">
    <property type="protein sequence ID" value="ADR34218.1"/>
    <property type="molecule type" value="Genomic_DNA"/>
</dbReference>
<organism evidence="1 2">
    <name type="scientific">Sulfuricurvum kujiense (strain ATCC BAA-921 / DSM 16994 / JCM 11577 / YK-1)</name>
    <dbReference type="NCBI Taxonomy" id="709032"/>
    <lineage>
        <taxon>Bacteria</taxon>
        <taxon>Pseudomonadati</taxon>
        <taxon>Campylobacterota</taxon>
        <taxon>Epsilonproteobacteria</taxon>
        <taxon>Campylobacterales</taxon>
        <taxon>Sulfurimonadaceae</taxon>
        <taxon>Sulfuricurvum</taxon>
    </lineage>
</organism>
<dbReference type="Proteomes" id="UP000008721">
    <property type="component" value="Chromosome"/>
</dbReference>
<reference evidence="1 2" key="1">
    <citation type="journal article" date="2012" name="Stand. Genomic Sci.">
        <title>Complete genome sequence of the sulfur compounds oxidizing chemolithoautotroph Sulfuricurvum kujiense type strain (YK-1(T)).</title>
        <authorList>
            <person name="Han C."/>
            <person name="Kotsyurbenko O."/>
            <person name="Chertkov O."/>
            <person name="Held B."/>
            <person name="Lapidus A."/>
            <person name="Nolan M."/>
            <person name="Lucas S."/>
            <person name="Hammon N."/>
            <person name="Deshpande S."/>
            <person name="Cheng J.F."/>
            <person name="Tapia R."/>
            <person name="Goodwin L.A."/>
            <person name="Pitluck S."/>
            <person name="Liolios K."/>
            <person name="Pagani I."/>
            <person name="Ivanova N."/>
            <person name="Mavromatis K."/>
            <person name="Mikhailova N."/>
            <person name="Pati A."/>
            <person name="Chen A."/>
            <person name="Palaniappan K."/>
            <person name="Land M."/>
            <person name="Hauser L."/>
            <person name="Chang Y.J."/>
            <person name="Jeffries C.D."/>
            <person name="Brambilla E.M."/>
            <person name="Rohde M."/>
            <person name="Spring S."/>
            <person name="Sikorski J."/>
            <person name="Goker M."/>
            <person name="Woyke T."/>
            <person name="Bristow J."/>
            <person name="Eisen J.A."/>
            <person name="Markowitz V."/>
            <person name="Hugenholtz P."/>
            <person name="Kyrpides N.C."/>
            <person name="Klenk H.P."/>
            <person name="Detter J.C."/>
        </authorList>
    </citation>
    <scope>NUCLEOTIDE SEQUENCE [LARGE SCALE GENOMIC DNA]</scope>
    <source>
        <strain evidence="2">ATCC BAA-921 / DSM 16994 / JCM 11577 / YK-1</strain>
    </source>
</reference>
<sequence>MKPNRPLFALLIALLIHALLIGLFLGSTAFDRQDRKPFYKEKRFGLTLNEETEVTEVTDTSEATPPVTAPIERLKFQKPKNAPIPTKSVETTSLESGLKPFSEADRDELPFSVLHHYGEEFFSLSAGEQHFIIDNLQKIRKINEVVGTRLLRERSDVDPNDNNVVEFILNPDGTISDLSLEKNRIGTPLDELTLQTINLAYPKYPKPEQPTHIRIRVYIIVK</sequence>
<dbReference type="AlphaFoldDB" id="E4TZW1"/>
<proteinExistence type="predicted"/>
<dbReference type="SUPFAM" id="SSF74653">
    <property type="entry name" value="TolA/TonB C-terminal domain"/>
    <property type="match status" value="1"/>
</dbReference>
<dbReference type="eggNOG" id="COG0810">
    <property type="taxonomic scope" value="Bacteria"/>
</dbReference>
<accession>E4TZW1</accession>
<keyword evidence="2" id="KW-1185">Reference proteome</keyword>
<evidence type="ECO:0000313" key="1">
    <source>
        <dbReference type="EMBL" id="ADR34218.1"/>
    </source>
</evidence>
<dbReference type="STRING" id="709032.Sulku_1556"/>
<dbReference type="KEGG" id="sku:Sulku_1556"/>
<name>E4TZW1_SULKY</name>